<sequence length="92" mass="10384">MIASFRHKGLKRYFEDDDRSRLPAELVERVGAILAALDAAAAPEDMNRPSFRLHPLKGDRKGQWAVTVRANWRIVFGFAGGNAIDVDFVDYH</sequence>
<dbReference type="Gene3D" id="3.30.2310.20">
    <property type="entry name" value="RelE-like"/>
    <property type="match status" value="1"/>
</dbReference>
<reference evidence="1 2" key="1">
    <citation type="submission" date="2018-11" db="EMBL/GenBank/DDBJ databases">
        <title>Genomic Encyclopedia of Type Strains, Phase IV (KMG-IV): sequencing the most valuable type-strain genomes for metagenomic binning, comparative biology and taxonomic classification.</title>
        <authorList>
            <person name="Goeker M."/>
        </authorList>
    </citation>
    <scope>NUCLEOTIDE SEQUENCE [LARGE SCALE GENOMIC DNA]</scope>
    <source>
        <strain evidence="1 2">DSM 5900</strain>
    </source>
</reference>
<keyword evidence="2" id="KW-1185">Reference proteome</keyword>
<proteinExistence type="predicted"/>
<dbReference type="InterPro" id="IPR007711">
    <property type="entry name" value="HigB-1"/>
</dbReference>
<dbReference type="Pfam" id="PF05015">
    <property type="entry name" value="HigB-like_toxin"/>
    <property type="match status" value="1"/>
</dbReference>
<evidence type="ECO:0000313" key="1">
    <source>
        <dbReference type="EMBL" id="ROP99815.1"/>
    </source>
</evidence>
<name>A0A3N1MF52_9PROT</name>
<dbReference type="PANTHER" id="PTHR40266:SF2">
    <property type="entry name" value="TOXIN HIGB-1"/>
    <property type="match status" value="1"/>
</dbReference>
<dbReference type="OrthoDB" id="9801102at2"/>
<dbReference type="Proteomes" id="UP000278222">
    <property type="component" value="Unassembled WGS sequence"/>
</dbReference>
<dbReference type="AlphaFoldDB" id="A0A3N1MF52"/>
<dbReference type="PANTHER" id="PTHR40266">
    <property type="entry name" value="TOXIN HIGB-1"/>
    <property type="match status" value="1"/>
</dbReference>
<dbReference type="InterPro" id="IPR035093">
    <property type="entry name" value="RelE/ParE_toxin_dom_sf"/>
</dbReference>
<organism evidence="1 2">
    <name type="scientific">Stella humosa</name>
    <dbReference type="NCBI Taxonomy" id="94"/>
    <lineage>
        <taxon>Bacteria</taxon>
        <taxon>Pseudomonadati</taxon>
        <taxon>Pseudomonadota</taxon>
        <taxon>Alphaproteobacteria</taxon>
        <taxon>Rhodospirillales</taxon>
        <taxon>Stellaceae</taxon>
        <taxon>Stella</taxon>
    </lineage>
</organism>
<evidence type="ECO:0000313" key="2">
    <source>
        <dbReference type="Proteomes" id="UP000278222"/>
    </source>
</evidence>
<dbReference type="SUPFAM" id="SSF143011">
    <property type="entry name" value="RelE-like"/>
    <property type="match status" value="1"/>
</dbReference>
<accession>A0A3N1MF52</accession>
<dbReference type="EMBL" id="RJKX01000013">
    <property type="protein sequence ID" value="ROP99815.1"/>
    <property type="molecule type" value="Genomic_DNA"/>
</dbReference>
<gene>
    <name evidence="1" type="ORF">EDC65_1604</name>
</gene>
<comment type="caution">
    <text evidence="1">The sequence shown here is derived from an EMBL/GenBank/DDBJ whole genome shotgun (WGS) entry which is preliminary data.</text>
</comment>
<protein>
    <submittedName>
        <fullName evidence="1">Proteic killer suppression protein</fullName>
    </submittedName>
</protein>